<dbReference type="RefSeq" id="WP_094997297.1">
    <property type="nucleotide sequence ID" value="NZ_BMJL01000003.1"/>
</dbReference>
<keyword evidence="2" id="KW-1185">Reference proteome</keyword>
<name>A0A223V769_9FLAO</name>
<evidence type="ECO:0000313" key="2">
    <source>
        <dbReference type="Proteomes" id="UP000215244"/>
    </source>
</evidence>
<organism evidence="1 2">
    <name type="scientific">Maribacter cobaltidurans</name>
    <dbReference type="NCBI Taxonomy" id="1178778"/>
    <lineage>
        <taxon>Bacteria</taxon>
        <taxon>Pseudomonadati</taxon>
        <taxon>Bacteroidota</taxon>
        <taxon>Flavobacteriia</taxon>
        <taxon>Flavobacteriales</taxon>
        <taxon>Flavobacteriaceae</taxon>
        <taxon>Maribacter</taxon>
    </lineage>
</organism>
<protein>
    <submittedName>
        <fullName evidence="1">Uncharacterized protein</fullName>
    </submittedName>
</protein>
<gene>
    <name evidence="1" type="ORF">CJ263_10885</name>
</gene>
<dbReference type="AlphaFoldDB" id="A0A223V769"/>
<dbReference type="EMBL" id="CP022957">
    <property type="protein sequence ID" value="ASV30679.1"/>
    <property type="molecule type" value="Genomic_DNA"/>
</dbReference>
<dbReference type="Proteomes" id="UP000215244">
    <property type="component" value="Chromosome"/>
</dbReference>
<reference evidence="1 2" key="1">
    <citation type="submission" date="2017-08" db="EMBL/GenBank/DDBJ databases">
        <title>The complete genome sequence of Maribacter sp. B1, isolated from deep-sea sediment.</title>
        <authorList>
            <person name="Wu Y.-H."/>
            <person name="Cheng H."/>
            <person name="Xu X.-W."/>
        </authorList>
    </citation>
    <scope>NUCLEOTIDE SEQUENCE [LARGE SCALE GENOMIC DNA]</scope>
    <source>
        <strain evidence="1 2">B1</strain>
    </source>
</reference>
<dbReference type="KEGG" id="marb:CJ263_10885"/>
<evidence type="ECO:0000313" key="1">
    <source>
        <dbReference type="EMBL" id="ASV30679.1"/>
    </source>
</evidence>
<proteinExistence type="predicted"/>
<dbReference type="OrthoDB" id="1365379at2"/>
<sequence>MSLGQLKKIIEEKQPLDFGSIFSRSIDLFKKVWLQGFITLLLTVVTVLPFYFMIYIPMIAAGITDPEMLRNDDPPLIVILSMSILLPIVMIGMTTFAIALNAAFLKICRQKDVDGAGNDDYFYFFREGRLGKILVLSLIMLGLSILGVFTCGIGIFYLVVPLSLFPAFVAFNENLTAMETVKASFKLGNKNWLVIFGLVVVMGIVAELGILLCCVGVLFTAMLSKIPVYFIYKDGLGFVAEMKEY</sequence>
<accession>A0A223V769</accession>